<comment type="caution">
    <text evidence="2">The sequence shown here is derived from an EMBL/GenBank/DDBJ whole genome shotgun (WGS) entry which is preliminary data.</text>
</comment>
<sequence>MIPPVVEPTGVELVGKVTGQDSPNRTGSRFGFLATDLGVLWDDGAGGVLAAFGDTYGEGWTGPGAGARSADHRRNVVARCAGGPLTGGLELASVVEDQPGHAAEILPGRRWLARLRMESTVIPTAGIAVDGVQYLHYMSVRRWGRPGSWRTNHGGIAWSADGGATWRTGRGARWRNPWWTRGRRPFQLGAFARSPDGSVVYLFGTRNGRFGPVYLARVDPGAVASPSRYEYWTGQGWVSGVKAARPVTDGPAGELSVAFHHGLGVWLMVHLDDPGGRIALRAADRPTGPWSDGVTLLSGAEHPGLYGGYLHPGALHGSDIYFTVSRWDPYNVYLARAGLLLKAH</sequence>
<accession>A0ABP9QFE0</accession>
<protein>
    <recommendedName>
        <fullName evidence="1">DUF4185 domain-containing protein</fullName>
    </recommendedName>
</protein>
<organism evidence="2 3">
    <name type="scientific">Pseudonocardia eucalypti</name>
    <dbReference type="NCBI Taxonomy" id="648755"/>
    <lineage>
        <taxon>Bacteria</taxon>
        <taxon>Bacillati</taxon>
        <taxon>Actinomycetota</taxon>
        <taxon>Actinomycetes</taxon>
        <taxon>Pseudonocardiales</taxon>
        <taxon>Pseudonocardiaceae</taxon>
        <taxon>Pseudonocardia</taxon>
    </lineage>
</organism>
<keyword evidence="3" id="KW-1185">Reference proteome</keyword>
<evidence type="ECO:0000259" key="1">
    <source>
        <dbReference type="Pfam" id="PF13810"/>
    </source>
</evidence>
<reference evidence="3" key="1">
    <citation type="journal article" date="2019" name="Int. J. Syst. Evol. Microbiol.">
        <title>The Global Catalogue of Microorganisms (GCM) 10K type strain sequencing project: providing services to taxonomists for standard genome sequencing and annotation.</title>
        <authorList>
            <consortium name="The Broad Institute Genomics Platform"/>
            <consortium name="The Broad Institute Genome Sequencing Center for Infectious Disease"/>
            <person name="Wu L."/>
            <person name="Ma J."/>
        </authorList>
    </citation>
    <scope>NUCLEOTIDE SEQUENCE [LARGE SCALE GENOMIC DNA]</scope>
    <source>
        <strain evidence="3">JCM 18303</strain>
    </source>
</reference>
<name>A0ABP9QFE0_9PSEU</name>
<evidence type="ECO:0000313" key="2">
    <source>
        <dbReference type="EMBL" id="GAA5161031.1"/>
    </source>
</evidence>
<dbReference type="InterPro" id="IPR025442">
    <property type="entry name" value="DUF4185"/>
</dbReference>
<proteinExistence type="predicted"/>
<evidence type="ECO:0000313" key="3">
    <source>
        <dbReference type="Proteomes" id="UP001428817"/>
    </source>
</evidence>
<gene>
    <name evidence="2" type="ORF">GCM10023321_44660</name>
</gene>
<dbReference type="Proteomes" id="UP001428817">
    <property type="component" value="Unassembled WGS sequence"/>
</dbReference>
<dbReference type="Pfam" id="PF13810">
    <property type="entry name" value="DUF4185"/>
    <property type="match status" value="1"/>
</dbReference>
<feature type="domain" description="DUF4185" evidence="1">
    <location>
        <begin position="22"/>
        <end position="336"/>
    </location>
</feature>
<dbReference type="EMBL" id="BAABJP010000021">
    <property type="protein sequence ID" value="GAA5161031.1"/>
    <property type="molecule type" value="Genomic_DNA"/>
</dbReference>